<dbReference type="PROSITE" id="PS51669">
    <property type="entry name" value="4FE4S_MOW_BIS_MGD"/>
    <property type="match status" value="1"/>
</dbReference>
<evidence type="ECO:0000313" key="10">
    <source>
        <dbReference type="EMBL" id="MBE6505127.1"/>
    </source>
</evidence>
<comment type="caution">
    <text evidence="10">The sequence shown here is derived from an EMBL/GenBank/DDBJ whole genome shotgun (WGS) entry which is preliminary data.</text>
</comment>
<evidence type="ECO:0000256" key="6">
    <source>
        <dbReference type="ARBA" id="ARBA00023002"/>
    </source>
</evidence>
<dbReference type="Proteomes" id="UP000762703">
    <property type="component" value="Unassembled WGS sequence"/>
</dbReference>
<evidence type="ECO:0000256" key="4">
    <source>
        <dbReference type="ARBA" id="ARBA00022485"/>
    </source>
</evidence>
<dbReference type="Gene3D" id="2.20.25.90">
    <property type="entry name" value="ADC-like domains"/>
    <property type="match status" value="1"/>
</dbReference>
<dbReference type="EMBL" id="SUTE01000039">
    <property type="protein sequence ID" value="MBE6505127.1"/>
    <property type="molecule type" value="Genomic_DNA"/>
</dbReference>
<dbReference type="GO" id="GO:0051539">
    <property type="term" value="F:4 iron, 4 sulfur cluster binding"/>
    <property type="evidence" value="ECO:0007669"/>
    <property type="project" value="UniProtKB-KW"/>
</dbReference>
<dbReference type="GO" id="GO:0016491">
    <property type="term" value="F:oxidoreductase activity"/>
    <property type="evidence" value="ECO:0007669"/>
    <property type="project" value="UniProtKB-KW"/>
</dbReference>
<feature type="domain" description="4Fe-4S Mo/W bis-MGD-type" evidence="9">
    <location>
        <begin position="2"/>
        <end position="58"/>
    </location>
</feature>
<comment type="similarity">
    <text evidence="3">Belongs to the prokaryotic molybdopterin-containing oxidoreductase family.</text>
</comment>
<name>A0A8T3VBM1_9EURY</name>
<evidence type="ECO:0000256" key="8">
    <source>
        <dbReference type="ARBA" id="ARBA00023014"/>
    </source>
</evidence>
<dbReference type="InterPro" id="IPR006963">
    <property type="entry name" value="Mopterin_OxRdtase_4Fe-4S_dom"/>
</dbReference>
<evidence type="ECO:0000256" key="5">
    <source>
        <dbReference type="ARBA" id="ARBA00022723"/>
    </source>
</evidence>
<keyword evidence="4" id="KW-0004">4Fe-4S</keyword>
<keyword evidence="6" id="KW-0560">Oxidoreductase</keyword>
<dbReference type="PANTHER" id="PTHR43598">
    <property type="entry name" value="TUNGSTEN-CONTAINING FORMYLMETHANOFURAN DEHYDROGENASE 2 SUBUNIT B"/>
    <property type="match status" value="1"/>
</dbReference>
<dbReference type="SMART" id="SM00926">
    <property type="entry name" value="Molybdop_Fe4S4"/>
    <property type="match status" value="1"/>
</dbReference>
<dbReference type="AlphaFoldDB" id="A0A8T3VBM1"/>
<evidence type="ECO:0000256" key="2">
    <source>
        <dbReference type="ARBA" id="ARBA00004196"/>
    </source>
</evidence>
<keyword evidence="7" id="KW-0408">Iron</keyword>
<comment type="subcellular location">
    <subcellularLocation>
        <location evidence="2">Cell envelope</location>
    </subcellularLocation>
</comment>
<dbReference type="GO" id="GO:0046872">
    <property type="term" value="F:metal ion binding"/>
    <property type="evidence" value="ECO:0007669"/>
    <property type="project" value="UniProtKB-KW"/>
</dbReference>
<dbReference type="SUPFAM" id="SSF53706">
    <property type="entry name" value="Formate dehydrogenase/DMSO reductase, domains 1-3"/>
    <property type="match status" value="1"/>
</dbReference>
<dbReference type="InterPro" id="IPR027467">
    <property type="entry name" value="MopterinOxRdtase_cofactor_BS"/>
</dbReference>
<comment type="cofactor">
    <cofactor evidence="1">
        <name>[4Fe-4S] cluster</name>
        <dbReference type="ChEBI" id="CHEBI:49883"/>
    </cofactor>
</comment>
<evidence type="ECO:0000256" key="3">
    <source>
        <dbReference type="ARBA" id="ARBA00010312"/>
    </source>
</evidence>
<keyword evidence="8" id="KW-0411">Iron-sulfur</keyword>
<evidence type="ECO:0000256" key="7">
    <source>
        <dbReference type="ARBA" id="ARBA00023004"/>
    </source>
</evidence>
<protein>
    <recommendedName>
        <fullName evidence="9">4Fe-4S Mo/W bis-MGD-type domain-containing protein</fullName>
    </recommendedName>
</protein>
<gene>
    <name evidence="10" type="ORF">E7Z73_05195</name>
</gene>
<proteinExistence type="inferred from homology"/>
<dbReference type="CDD" id="cd00368">
    <property type="entry name" value="Molybdopterin-Binding"/>
    <property type="match status" value="1"/>
</dbReference>
<sequence>MFEIKHTLCPSCSVGCGINVILDDGVVVGTFPYKRHPVNEGKNCLNGRNSIKSIDECIESDASVLKDVVKKLESCENDKVTVVFSGNNSNEDLDSIKSFCESKGYQILSYADNLRKFDTSVSYDDIENASNVFVIGNILYENPLIGRRIVHAKENGAKIYVNDDLENSPTANIADEFSSKSVKEFLEINDANFDDESIILFNKVDSFEDLDLFESTNSKILPVYSKSNTKGALKLVEAISKENAVELLNDTEVLLVFNDDIVNDIDFDFKSISTVISFSPYKNDTTEISDFVVPIKSWLESDGSFTNSADLTQEFSSVYESSQNMGIDEIINKINGEME</sequence>
<dbReference type="PROSITE" id="PS00551">
    <property type="entry name" value="MOLYBDOPTERIN_PROK_1"/>
    <property type="match status" value="1"/>
</dbReference>
<dbReference type="RefSeq" id="WP_303736770.1">
    <property type="nucleotide sequence ID" value="NZ_SUTE01000039.1"/>
</dbReference>
<dbReference type="PANTHER" id="PTHR43598:SF5">
    <property type="entry name" value="DMSO REDUCTASE CHAIN A"/>
    <property type="match status" value="1"/>
</dbReference>
<accession>A0A8T3VBM1</accession>
<dbReference type="Gene3D" id="3.40.50.740">
    <property type="match status" value="1"/>
</dbReference>
<organism evidence="10 11">
    <name type="scientific">Methanobrevibacter millerae</name>
    <dbReference type="NCBI Taxonomy" id="230361"/>
    <lineage>
        <taxon>Archaea</taxon>
        <taxon>Methanobacteriati</taxon>
        <taxon>Methanobacteriota</taxon>
        <taxon>Methanomada group</taxon>
        <taxon>Methanobacteria</taxon>
        <taxon>Methanobacteriales</taxon>
        <taxon>Methanobacteriaceae</taxon>
        <taxon>Methanobrevibacter</taxon>
    </lineage>
</organism>
<evidence type="ECO:0000259" key="9">
    <source>
        <dbReference type="PROSITE" id="PS51669"/>
    </source>
</evidence>
<dbReference type="Gene3D" id="3.40.228.10">
    <property type="entry name" value="Dimethylsulfoxide Reductase, domain 2"/>
    <property type="match status" value="1"/>
</dbReference>
<evidence type="ECO:0000256" key="1">
    <source>
        <dbReference type="ARBA" id="ARBA00001966"/>
    </source>
</evidence>
<dbReference type="Pfam" id="PF04879">
    <property type="entry name" value="Molybdop_Fe4S4"/>
    <property type="match status" value="1"/>
</dbReference>
<keyword evidence="5" id="KW-0479">Metal-binding</keyword>
<reference evidence="10" key="1">
    <citation type="submission" date="2019-04" db="EMBL/GenBank/DDBJ databases">
        <title>Evolution of Biomass-Degrading Anaerobic Consortia Revealed by Metagenomics.</title>
        <authorList>
            <person name="Peng X."/>
        </authorList>
    </citation>
    <scope>NUCLEOTIDE SEQUENCE</scope>
    <source>
        <strain evidence="10">SIG12</strain>
    </source>
</reference>
<evidence type="ECO:0000313" key="11">
    <source>
        <dbReference type="Proteomes" id="UP000762703"/>
    </source>
</evidence>